<dbReference type="SUPFAM" id="SSF81383">
    <property type="entry name" value="F-box domain"/>
    <property type="match status" value="1"/>
</dbReference>
<dbReference type="SUPFAM" id="SSF52058">
    <property type="entry name" value="L domain-like"/>
    <property type="match status" value="1"/>
</dbReference>
<dbReference type="AlphaFoldDB" id="A0A1Q3F3Q1"/>
<dbReference type="PROSITE" id="PS50181">
    <property type="entry name" value="FBOX"/>
    <property type="match status" value="1"/>
</dbReference>
<evidence type="ECO:0000259" key="1">
    <source>
        <dbReference type="PROSITE" id="PS50181"/>
    </source>
</evidence>
<protein>
    <recommendedName>
        <fullName evidence="1">F-box domain-containing protein</fullName>
    </recommendedName>
</protein>
<dbReference type="InterPro" id="IPR036047">
    <property type="entry name" value="F-box-like_dom_sf"/>
</dbReference>
<proteinExistence type="predicted"/>
<dbReference type="Pfam" id="PF12937">
    <property type="entry name" value="F-box-like"/>
    <property type="match status" value="1"/>
</dbReference>
<dbReference type="Gene3D" id="3.80.10.10">
    <property type="entry name" value="Ribonuclease Inhibitor"/>
    <property type="match status" value="1"/>
</dbReference>
<evidence type="ECO:0000313" key="2">
    <source>
        <dbReference type="EMBL" id="JAV22185.1"/>
    </source>
</evidence>
<dbReference type="SMART" id="SM00256">
    <property type="entry name" value="FBOX"/>
    <property type="match status" value="1"/>
</dbReference>
<dbReference type="Gene3D" id="1.20.1280.50">
    <property type="match status" value="1"/>
</dbReference>
<accession>A0A1Q3F3Q1</accession>
<reference evidence="2" key="1">
    <citation type="submission" date="2017-01" db="EMBL/GenBank/DDBJ databases">
        <title>A deep insight into the sialotranscriptome of adult male and female Cluex tarsalis mosquitoes.</title>
        <authorList>
            <person name="Ribeiro J.M."/>
            <person name="Moreira F."/>
            <person name="Bernard K.A."/>
            <person name="Calvo E."/>
        </authorList>
    </citation>
    <scope>NUCLEOTIDE SEQUENCE</scope>
    <source>
        <strain evidence="2">Kern County</strain>
        <tissue evidence="2">Salivary glands</tissue>
    </source>
</reference>
<dbReference type="InterPro" id="IPR001810">
    <property type="entry name" value="F-box_dom"/>
</dbReference>
<feature type="domain" description="F-box" evidence="1">
    <location>
        <begin position="6"/>
        <end position="57"/>
    </location>
</feature>
<organism evidence="2">
    <name type="scientific">Culex tarsalis</name>
    <name type="common">Encephalitis mosquito</name>
    <dbReference type="NCBI Taxonomy" id="7177"/>
    <lineage>
        <taxon>Eukaryota</taxon>
        <taxon>Metazoa</taxon>
        <taxon>Ecdysozoa</taxon>
        <taxon>Arthropoda</taxon>
        <taxon>Hexapoda</taxon>
        <taxon>Insecta</taxon>
        <taxon>Pterygota</taxon>
        <taxon>Neoptera</taxon>
        <taxon>Endopterygota</taxon>
        <taxon>Diptera</taxon>
        <taxon>Nematocera</taxon>
        <taxon>Culicoidea</taxon>
        <taxon>Culicidae</taxon>
        <taxon>Culicinae</taxon>
        <taxon>Culicini</taxon>
        <taxon>Culex</taxon>
        <taxon>Culex</taxon>
    </lineage>
</organism>
<name>A0A1Q3F3Q1_CULTA</name>
<dbReference type="InterPro" id="IPR032675">
    <property type="entry name" value="LRR_dom_sf"/>
</dbReference>
<dbReference type="EMBL" id="GFDL01012860">
    <property type="protein sequence ID" value="JAV22185.1"/>
    <property type="molecule type" value="Transcribed_RNA"/>
</dbReference>
<sequence>MESTRSPTIQDLPPELLLMVFDYLDFGSRMNCTKVCQTWGELAMSGTFLNERVLLKLEIDCKCNFGHDQANRIKTVRYIGSVLCNSNRRYKALWIQYMHETLPGINSLLGILRKFEDLTYLHYEQRHRATHLTLVEQILQYCPRLKNLHLFLILARCNKRRSHEQLPNSLEEVTFSGVCFGDFSTLVQLFRNVTNVSLRCARLRSEHLEVLVKFMPRVEVLKFEYVEVTGIRPLRLLKNLRHLRSLTIAHSLFAKEFSKWPKLPPSVRCVTLDKCAQVKLRDQLRERWGHVEQFRVIDPPERSGPSDYEMLFVVMWFVS</sequence>